<gene>
    <name evidence="4" type="ORF">GBM95_00590</name>
</gene>
<dbReference type="PROSITE" id="PS51000">
    <property type="entry name" value="HTH_DEOR_2"/>
    <property type="match status" value="1"/>
</dbReference>
<dbReference type="EMBL" id="WEHX01000002">
    <property type="protein sequence ID" value="KAB7663036.1"/>
    <property type="molecule type" value="Genomic_DNA"/>
</dbReference>
<dbReference type="InterPro" id="IPR057727">
    <property type="entry name" value="WCX_dom"/>
</dbReference>
<proteinExistence type="predicted"/>
<dbReference type="Pfam" id="PF25583">
    <property type="entry name" value="WCX"/>
    <property type="match status" value="1"/>
</dbReference>
<feature type="domain" description="HTH deoR-type" evidence="3">
    <location>
        <begin position="3"/>
        <end position="62"/>
    </location>
</feature>
<keyword evidence="2" id="KW-0804">Transcription</keyword>
<dbReference type="OrthoDB" id="8555652at2"/>
<evidence type="ECO:0000313" key="5">
    <source>
        <dbReference type="Proteomes" id="UP000430564"/>
    </source>
</evidence>
<reference evidence="4 5" key="1">
    <citation type="submission" date="2019-10" db="EMBL/GenBank/DDBJ databases">
        <title>Genome diversity of Sutterella seckii.</title>
        <authorList>
            <person name="Chaplin A.V."/>
            <person name="Sokolova S.R."/>
            <person name="Mosin K.A."/>
            <person name="Ivanova E.L."/>
            <person name="Kochetkova T.O."/>
            <person name="Goltsov A.Y."/>
            <person name="Trofimov D.Y."/>
            <person name="Efimov B.A."/>
        </authorList>
    </citation>
    <scope>NUCLEOTIDE SEQUENCE [LARGE SCALE GENOMIC DNA]</scope>
    <source>
        <strain evidence="4 5">ASD393</strain>
    </source>
</reference>
<comment type="caution">
    <text evidence="4">The sequence shown here is derived from an EMBL/GenBank/DDBJ whole genome shotgun (WGS) entry which is preliminary data.</text>
</comment>
<dbReference type="PANTHER" id="PTHR34580">
    <property type="match status" value="1"/>
</dbReference>
<dbReference type="PANTHER" id="PTHR34580:SF1">
    <property type="entry name" value="PROTEIN PAFC"/>
    <property type="match status" value="1"/>
</dbReference>
<evidence type="ECO:0000313" key="4">
    <source>
        <dbReference type="EMBL" id="KAB7663036.1"/>
    </source>
</evidence>
<accession>A0A6I1ER60</accession>
<dbReference type="InterPro" id="IPR051534">
    <property type="entry name" value="CBASS_pafABC_assoc_protein"/>
</dbReference>
<dbReference type="Proteomes" id="UP000430564">
    <property type="component" value="Unassembled WGS sequence"/>
</dbReference>
<dbReference type="Pfam" id="PF13280">
    <property type="entry name" value="WYL"/>
    <property type="match status" value="1"/>
</dbReference>
<dbReference type="AlphaFoldDB" id="A0A6I1ER60"/>
<dbReference type="InterPro" id="IPR036388">
    <property type="entry name" value="WH-like_DNA-bd_sf"/>
</dbReference>
<evidence type="ECO:0000259" key="3">
    <source>
        <dbReference type="PROSITE" id="PS51000"/>
    </source>
</evidence>
<organism evidence="4 5">
    <name type="scientific">Sutterella seckii</name>
    <dbReference type="NCBI Taxonomy" id="1944635"/>
    <lineage>
        <taxon>Bacteria</taxon>
        <taxon>Pseudomonadati</taxon>
        <taxon>Pseudomonadota</taxon>
        <taxon>Betaproteobacteria</taxon>
        <taxon>Burkholderiales</taxon>
        <taxon>Sutterellaceae</taxon>
        <taxon>Sutterella</taxon>
    </lineage>
</organism>
<dbReference type="RefSeq" id="WP_152157309.1">
    <property type="nucleotide sequence ID" value="NZ_WEHX01000002.1"/>
</dbReference>
<dbReference type="InterPro" id="IPR026881">
    <property type="entry name" value="WYL_dom"/>
</dbReference>
<name>A0A6I1ER60_9BURK</name>
<dbReference type="PROSITE" id="PS52050">
    <property type="entry name" value="WYL"/>
    <property type="match status" value="1"/>
</dbReference>
<dbReference type="Pfam" id="PF08220">
    <property type="entry name" value="HTH_DeoR"/>
    <property type="match status" value="1"/>
</dbReference>
<dbReference type="Gene3D" id="1.10.10.10">
    <property type="entry name" value="Winged helix-like DNA-binding domain superfamily/Winged helix DNA-binding domain"/>
    <property type="match status" value="1"/>
</dbReference>
<keyword evidence="1" id="KW-0805">Transcription regulation</keyword>
<protein>
    <submittedName>
        <fullName evidence="4">WYL domain-containing protein</fullName>
    </submittedName>
</protein>
<dbReference type="InterPro" id="IPR001034">
    <property type="entry name" value="DeoR_HTH"/>
</dbReference>
<dbReference type="GO" id="GO:0003700">
    <property type="term" value="F:DNA-binding transcription factor activity"/>
    <property type="evidence" value="ECO:0007669"/>
    <property type="project" value="InterPro"/>
</dbReference>
<evidence type="ECO:0000256" key="1">
    <source>
        <dbReference type="ARBA" id="ARBA00023015"/>
    </source>
</evidence>
<sequence>MKSNMRRLIIDKLLTEKGYVAFEEFELLLKVSAPTIKRDLQYMRDELHAPIRYSRAHNGYYYASGALQTSEERKLRIGKGGKAMPAKGNDTTRPNIIASRLAKKQWYSSEELFVLTSTYDLLGALEVDRSSALATELPPLRSRVLGLFTLGGTTPRELMRRVRVVERRVVFQEPATFETIGCALCEKRRVRISYYSWRTDEHSTREISPMRLVHYRNRWYVDAFCHLTQQLKTFQIENIESAEILTTSVKRMVLDDVARELDAGYGIFHGKEIKTARLHFDGRAAHYVLREAWHPKQRVQQLDDGSLMLLVPYSDPTEIVGEILRWGARVEVLEPQELRDQVSSEAERIAALYKESTKAGSRD</sequence>
<evidence type="ECO:0000256" key="2">
    <source>
        <dbReference type="ARBA" id="ARBA00023163"/>
    </source>
</evidence>